<evidence type="ECO:0000256" key="2">
    <source>
        <dbReference type="ARBA" id="ARBA00022603"/>
    </source>
</evidence>
<dbReference type="PANTHER" id="PTHR46796">
    <property type="entry name" value="HTH-TYPE TRANSCRIPTIONAL ACTIVATOR RHAS-RELATED"/>
    <property type="match status" value="1"/>
</dbReference>
<dbReference type="PIRSF" id="PIRSF000408">
    <property type="entry name" value="Alkyltransferas_AdaA"/>
    <property type="match status" value="1"/>
</dbReference>
<evidence type="ECO:0000256" key="6">
    <source>
        <dbReference type="ARBA" id="ARBA00023163"/>
    </source>
</evidence>
<dbReference type="SUPFAM" id="SSF46689">
    <property type="entry name" value="Homeodomain-like"/>
    <property type="match status" value="1"/>
</dbReference>
<evidence type="ECO:0000313" key="8">
    <source>
        <dbReference type="EMBL" id="MFC4639905.1"/>
    </source>
</evidence>
<accession>A0ABV9IET0</accession>
<gene>
    <name evidence="8" type="ORF">ACFO0D_16385</name>
</gene>
<dbReference type="Proteomes" id="UP001595952">
    <property type="component" value="Unassembled WGS sequence"/>
</dbReference>
<keyword evidence="2" id="KW-0489">Methyltransferase</keyword>
<reference evidence="9" key="1">
    <citation type="journal article" date="2019" name="Int. J. Syst. Evol. Microbiol.">
        <title>The Global Catalogue of Microorganisms (GCM) 10K type strain sequencing project: providing services to taxonomists for standard genome sequencing and annotation.</title>
        <authorList>
            <consortium name="The Broad Institute Genomics Platform"/>
            <consortium name="The Broad Institute Genome Sequencing Center for Infectious Disease"/>
            <person name="Wu L."/>
            <person name="Ma J."/>
        </authorList>
    </citation>
    <scope>NUCLEOTIDE SEQUENCE [LARGE SCALE GENOMIC DNA]</scope>
    <source>
        <strain evidence="9">CCUG 55995</strain>
    </source>
</reference>
<proteinExistence type="predicted"/>
<keyword evidence="3" id="KW-0805">Transcription regulation</keyword>
<dbReference type="Gene3D" id="3.40.10.10">
    <property type="entry name" value="DNA Methylphosphotriester Repair Domain"/>
    <property type="match status" value="1"/>
</dbReference>
<evidence type="ECO:0000256" key="5">
    <source>
        <dbReference type="ARBA" id="ARBA00023159"/>
    </source>
</evidence>
<feature type="domain" description="HTH araC/xylS-type" evidence="7">
    <location>
        <begin position="84"/>
        <end position="183"/>
    </location>
</feature>
<evidence type="ECO:0000256" key="3">
    <source>
        <dbReference type="ARBA" id="ARBA00023015"/>
    </source>
</evidence>
<dbReference type="EMBL" id="JBHSEI010000011">
    <property type="protein sequence ID" value="MFC4639905.1"/>
    <property type="molecule type" value="Genomic_DNA"/>
</dbReference>
<keyword evidence="6" id="KW-0804">Transcription</keyword>
<name>A0ABV9IET0_9DEIO</name>
<keyword evidence="5" id="KW-0010">Activator</keyword>
<comment type="cofactor">
    <cofactor evidence="1">
        <name>Zn(2+)</name>
        <dbReference type="ChEBI" id="CHEBI:29105"/>
    </cofactor>
</comment>
<sequence length="202" mass="22109">MTWPLPRELMLSRMLAADAAYDGRFITGVTSTGIYCLPSCRARKPRPANVVFYRTAAEARAAGLRACLRCRPDTYCAGADLEEQRFAALIAGFRPGEVRQVAALAAEAGVGVGKLRALFREHLHTTPADWLSARRVQAARRRLLNTSDTAAQIAFEVGFESLSAFGEQFRRWSALSPQAYRQGPAQGRFRLSHSGDAARPGP</sequence>
<dbReference type="InterPro" id="IPR016220">
    <property type="entry name" value="Me-P-triester_DNA_alkyl-Trfase"/>
</dbReference>
<evidence type="ECO:0000313" key="9">
    <source>
        <dbReference type="Proteomes" id="UP001595952"/>
    </source>
</evidence>
<dbReference type="Pfam" id="PF02805">
    <property type="entry name" value="Ada_Zn_binding"/>
    <property type="match status" value="1"/>
</dbReference>
<dbReference type="RefSeq" id="WP_380062894.1">
    <property type="nucleotide sequence ID" value="NZ_JBHSEI010000011.1"/>
</dbReference>
<keyword evidence="9" id="KW-1185">Reference proteome</keyword>
<dbReference type="InterPro" id="IPR004026">
    <property type="entry name" value="Ada_DNA_repair_Zn-bd"/>
</dbReference>
<dbReference type="SUPFAM" id="SSF57884">
    <property type="entry name" value="Ada DNA repair protein, N-terminal domain (N-Ada 10)"/>
    <property type="match status" value="1"/>
</dbReference>
<dbReference type="InterPro" id="IPR035451">
    <property type="entry name" value="Ada-like_dom_sf"/>
</dbReference>
<keyword evidence="2" id="KW-0808">Transferase</keyword>
<dbReference type="InterPro" id="IPR009057">
    <property type="entry name" value="Homeodomain-like_sf"/>
</dbReference>
<organism evidence="8 9">
    <name type="scientific">Deinococcus hohokamensis</name>
    <dbReference type="NCBI Taxonomy" id="309883"/>
    <lineage>
        <taxon>Bacteria</taxon>
        <taxon>Thermotogati</taxon>
        <taxon>Deinococcota</taxon>
        <taxon>Deinococci</taxon>
        <taxon>Deinococcales</taxon>
        <taxon>Deinococcaceae</taxon>
        <taxon>Deinococcus</taxon>
    </lineage>
</organism>
<dbReference type="Pfam" id="PF12833">
    <property type="entry name" value="HTH_18"/>
    <property type="match status" value="1"/>
</dbReference>
<dbReference type="InterPro" id="IPR050204">
    <property type="entry name" value="AraC_XylS_family_regulators"/>
</dbReference>
<dbReference type="PROSITE" id="PS01124">
    <property type="entry name" value="HTH_ARAC_FAMILY_2"/>
    <property type="match status" value="1"/>
</dbReference>
<evidence type="ECO:0000256" key="4">
    <source>
        <dbReference type="ARBA" id="ARBA00023125"/>
    </source>
</evidence>
<dbReference type="InterPro" id="IPR018060">
    <property type="entry name" value="HTH_AraC"/>
</dbReference>
<protein>
    <submittedName>
        <fullName evidence="8">Ada metal-binding domain-containing protein</fullName>
    </submittedName>
</protein>
<dbReference type="Gene3D" id="1.10.10.60">
    <property type="entry name" value="Homeodomain-like"/>
    <property type="match status" value="1"/>
</dbReference>
<evidence type="ECO:0000256" key="1">
    <source>
        <dbReference type="ARBA" id="ARBA00001947"/>
    </source>
</evidence>
<dbReference type="SMART" id="SM00342">
    <property type="entry name" value="HTH_ARAC"/>
    <property type="match status" value="1"/>
</dbReference>
<dbReference type="PANTHER" id="PTHR46796:SF13">
    <property type="entry name" value="HTH-TYPE TRANSCRIPTIONAL ACTIVATOR RHAS"/>
    <property type="match status" value="1"/>
</dbReference>
<keyword evidence="4" id="KW-0238">DNA-binding</keyword>
<comment type="caution">
    <text evidence="8">The sequence shown here is derived from an EMBL/GenBank/DDBJ whole genome shotgun (WGS) entry which is preliminary data.</text>
</comment>
<evidence type="ECO:0000259" key="7">
    <source>
        <dbReference type="PROSITE" id="PS01124"/>
    </source>
</evidence>